<comment type="caution">
    <text evidence="2">The sequence shown here is derived from an EMBL/GenBank/DDBJ whole genome shotgun (WGS) entry which is preliminary data.</text>
</comment>
<evidence type="ECO:0000313" key="3">
    <source>
        <dbReference type="Proteomes" id="UP000238042"/>
    </source>
</evidence>
<reference evidence="2 3" key="1">
    <citation type="submission" date="2018-02" db="EMBL/GenBank/DDBJ databases">
        <title>Genome sequences of Apibacter spp., gut symbionts of Asian honey bees.</title>
        <authorList>
            <person name="Kwong W.K."/>
            <person name="Steele M.I."/>
            <person name="Moran N.A."/>
        </authorList>
    </citation>
    <scope>NUCLEOTIDE SEQUENCE [LARGE SCALE GENOMIC DNA]</scope>
    <source>
        <strain evidence="3">wkB301</strain>
    </source>
</reference>
<dbReference type="EMBL" id="PSZM01000036">
    <property type="protein sequence ID" value="PQL93051.1"/>
    <property type="molecule type" value="Genomic_DNA"/>
</dbReference>
<dbReference type="Gene3D" id="2.40.160.10">
    <property type="entry name" value="Porin"/>
    <property type="match status" value="1"/>
</dbReference>
<organism evidence="2 3">
    <name type="scientific">Apibacter adventoris</name>
    <dbReference type="NCBI Taxonomy" id="1679466"/>
    <lineage>
        <taxon>Bacteria</taxon>
        <taxon>Pseudomonadati</taxon>
        <taxon>Bacteroidota</taxon>
        <taxon>Flavobacteriia</taxon>
        <taxon>Flavobacteriales</taxon>
        <taxon>Weeksellaceae</taxon>
        <taxon>Apibacter</taxon>
    </lineage>
</organism>
<dbReference type="OrthoDB" id="1449841at2"/>
<dbReference type="InterPro" id="IPR023614">
    <property type="entry name" value="Porin_dom_sf"/>
</dbReference>
<gene>
    <name evidence="2" type="ORF">C4S77_05145</name>
</gene>
<feature type="coiled-coil region" evidence="1">
    <location>
        <begin position="15"/>
        <end position="60"/>
    </location>
</feature>
<keyword evidence="3" id="KW-1185">Reference proteome</keyword>
<evidence type="ECO:0008006" key="4">
    <source>
        <dbReference type="Google" id="ProtNLM"/>
    </source>
</evidence>
<proteinExistence type="predicted"/>
<name>A0A2S8ADN8_9FLAO</name>
<evidence type="ECO:0000256" key="1">
    <source>
        <dbReference type="SAM" id="Coils"/>
    </source>
</evidence>
<protein>
    <recommendedName>
        <fullName evidence="4">Porin</fullName>
    </recommendedName>
</protein>
<accession>A0A2S8ADN8</accession>
<dbReference type="AlphaFoldDB" id="A0A2S8ADN8"/>
<sequence length="481" mass="55234">MKYKLLYLILLTPFFSLYSQEKSDLEKRVEALEQALNVKNKELEEKNKALEEAIKTKNENTEIVKNTSTGTLNLMSYDTIARTEKPFIQRVTGEGSALQDGIKLNFLKDILGGDENSFTPTLKYGIGMVLETIYQEVPSDKNVYKEANSSYNFQPGAFKIGFLHTDMQITPKLGASVTWNLHANKITDAFIKYDFHKLLGVQIGRFKGAGNRAANETSAYDIDLVDFTYTSENQSTDQGAPDLRHYGIDLYGKWKWVKYSFFWHNSDSNRDRYWSGFNDGPNVDQGNHGLEFKSWDFSLHLFPIKNIEFGGHMGSVNLPGMGYKQSWAYSGYLYYINPKKYKFKFDYGTHKQVRFFNPKTGDYNLTSSAGGNLDYTKHDFIKVNKLGYSFLVGYNVTNHIEPVARYEYYDQGNKAISGFNYEKLNLYTIGVNYYVYPNSPRMAKITAFYQHRDETGGPKIANDWFGLSYQIVLYNNSKGNF</sequence>
<keyword evidence="1" id="KW-0175">Coiled coil</keyword>
<evidence type="ECO:0000313" key="2">
    <source>
        <dbReference type="EMBL" id="PQL93051.1"/>
    </source>
</evidence>
<dbReference type="Proteomes" id="UP000238042">
    <property type="component" value="Unassembled WGS sequence"/>
</dbReference>
<dbReference type="RefSeq" id="WP_105246555.1">
    <property type="nucleotide sequence ID" value="NZ_PSZM01000036.1"/>
</dbReference>